<evidence type="ECO:0000256" key="2">
    <source>
        <dbReference type="ARBA" id="ARBA00022737"/>
    </source>
</evidence>
<dbReference type="Proteomes" id="UP000036756">
    <property type="component" value="Unassembled WGS sequence"/>
</dbReference>
<accession>A0A0J8D7W4</accession>
<dbReference type="EMBL" id="LFVU01000026">
    <property type="protein sequence ID" value="KMT21972.1"/>
    <property type="molecule type" value="Genomic_DNA"/>
</dbReference>
<dbReference type="EC" id="2.8.1.2" evidence="4"/>
<name>A0A0J8D7W4_CLOCY</name>
<keyword evidence="5" id="KW-1185">Reference proteome</keyword>
<dbReference type="PANTHER" id="PTHR11364:SF27">
    <property type="entry name" value="SULFURTRANSFERASE"/>
    <property type="match status" value="1"/>
</dbReference>
<dbReference type="OrthoDB" id="9770030at2"/>
<dbReference type="Pfam" id="PF00581">
    <property type="entry name" value="Rhodanese"/>
    <property type="match status" value="3"/>
</dbReference>
<organism evidence="4 5">
    <name type="scientific">Clostridium cylindrosporum DSM 605</name>
    <dbReference type="NCBI Taxonomy" id="1121307"/>
    <lineage>
        <taxon>Bacteria</taxon>
        <taxon>Bacillati</taxon>
        <taxon>Bacillota</taxon>
        <taxon>Clostridia</taxon>
        <taxon>Eubacteriales</taxon>
        <taxon>Clostridiaceae</taxon>
        <taxon>Clostridium</taxon>
    </lineage>
</organism>
<sequence>MGTINYKKGNMQTITTERLKEVLDDPNWVVVDTRRSEAFSGWKMDGLEIEGHIKGATDFAAHWLTINGEKVQEELLNSMNFKGITEDKNIVLYDGNSKDAKEVAKFLIEKGCENLYYFDLKNWDGEVEAYPHYERVVTVQWVKDVIDGKIPEHFKGGKYKIFEVSWKEASEKFIKHHIPGSVHIDSDEFECLPAWTHRPDDELKQFAINNGIDVDTTVILYACEPNSCADYKLATMLQYMGVNDVRPISGGLDAWIEAGFETESGNPEKQPGISFSGDIPSKPNIIVPIEEAKYILSNSEAGQLIDIRGWKQFIGEDTGYDYCPKAGRIPDSFWVGGIKTTNVDGTMRNLSEVEKLWKGQDIDKNKRLAFYCGSAAWGGARSKFFADIAGFTSTAIFEGGWFEWQLDDNNKYETGIPEGYTDSGMRI</sequence>
<dbReference type="PATRIC" id="fig|1121307.3.peg.1596"/>
<feature type="domain" description="Rhodanese" evidence="3">
    <location>
        <begin position="155"/>
        <end position="264"/>
    </location>
</feature>
<dbReference type="InterPro" id="IPR036873">
    <property type="entry name" value="Rhodanese-like_dom_sf"/>
</dbReference>
<dbReference type="AlphaFoldDB" id="A0A0J8D7W4"/>
<evidence type="ECO:0000259" key="3">
    <source>
        <dbReference type="PROSITE" id="PS50206"/>
    </source>
</evidence>
<dbReference type="STRING" id="1121307.CLCY_3c02430"/>
<comment type="caution">
    <text evidence="4">The sequence shown here is derived from an EMBL/GenBank/DDBJ whole genome shotgun (WGS) entry which is preliminary data.</text>
</comment>
<evidence type="ECO:0000256" key="1">
    <source>
        <dbReference type="ARBA" id="ARBA00022679"/>
    </source>
</evidence>
<dbReference type="EC" id="2.8.1.1" evidence="4"/>
<feature type="domain" description="Rhodanese" evidence="3">
    <location>
        <begin position="24"/>
        <end position="129"/>
    </location>
</feature>
<keyword evidence="2" id="KW-0677">Repeat</keyword>
<dbReference type="InterPro" id="IPR001763">
    <property type="entry name" value="Rhodanese-like_dom"/>
</dbReference>
<gene>
    <name evidence="4" type="primary">ynjE</name>
    <name evidence="4" type="ORF">CLCY_3c02430</name>
</gene>
<keyword evidence="1 4" id="KW-0808">Transferase</keyword>
<dbReference type="SUPFAM" id="SSF52821">
    <property type="entry name" value="Rhodanese/Cell cycle control phosphatase"/>
    <property type="match status" value="3"/>
</dbReference>
<dbReference type="RefSeq" id="WP_048570611.1">
    <property type="nucleotide sequence ID" value="NZ_LFVU01000026.1"/>
</dbReference>
<proteinExistence type="predicted"/>
<dbReference type="Gene3D" id="3.40.250.10">
    <property type="entry name" value="Rhodanese-like domain"/>
    <property type="match status" value="3"/>
</dbReference>
<evidence type="ECO:0000313" key="5">
    <source>
        <dbReference type="Proteomes" id="UP000036756"/>
    </source>
</evidence>
<dbReference type="CDD" id="cd00158">
    <property type="entry name" value="RHOD"/>
    <property type="match status" value="1"/>
</dbReference>
<reference evidence="4 5" key="1">
    <citation type="submission" date="2015-06" db="EMBL/GenBank/DDBJ databases">
        <title>Draft genome sequence of the purine-degrading Clostridium cylindrosporum HC-1 (DSM 605).</title>
        <authorList>
            <person name="Poehlein A."/>
            <person name="Schiel-Bengelsdorf B."/>
            <person name="Bengelsdorf F."/>
            <person name="Daniel R."/>
            <person name="Duerre P."/>
        </authorList>
    </citation>
    <scope>NUCLEOTIDE SEQUENCE [LARGE SCALE GENOMIC DNA]</scope>
    <source>
        <strain evidence="4 5">DSM 605</strain>
    </source>
</reference>
<dbReference type="GO" id="GO:0004792">
    <property type="term" value="F:thiosulfate-cyanide sulfurtransferase activity"/>
    <property type="evidence" value="ECO:0007669"/>
    <property type="project" value="UniProtKB-EC"/>
</dbReference>
<dbReference type="SMART" id="SM00450">
    <property type="entry name" value="RHOD"/>
    <property type="match status" value="3"/>
</dbReference>
<dbReference type="InterPro" id="IPR045078">
    <property type="entry name" value="TST/MPST-like"/>
</dbReference>
<dbReference type="PANTHER" id="PTHR11364">
    <property type="entry name" value="THIOSULFATE SULFERTANSFERASE"/>
    <property type="match status" value="1"/>
</dbReference>
<feature type="domain" description="Rhodanese" evidence="3">
    <location>
        <begin position="298"/>
        <end position="413"/>
    </location>
</feature>
<evidence type="ECO:0000313" key="4">
    <source>
        <dbReference type="EMBL" id="KMT21972.1"/>
    </source>
</evidence>
<dbReference type="PROSITE" id="PS50206">
    <property type="entry name" value="RHODANESE_3"/>
    <property type="match status" value="3"/>
</dbReference>
<protein>
    <submittedName>
        <fullName evidence="4">Thiosulfate sulfurtransferase YnjE</fullName>
        <ecNumber evidence="4">2.8.1.1</ecNumber>
        <ecNumber evidence="4">2.8.1.2</ecNumber>
    </submittedName>
</protein>
<dbReference type="GO" id="GO:0016784">
    <property type="term" value="F:3-mercaptopyruvate sulfurtransferase activity"/>
    <property type="evidence" value="ECO:0007669"/>
    <property type="project" value="UniProtKB-EC"/>
</dbReference>